<dbReference type="SUPFAM" id="SSF49777">
    <property type="entry name" value="PEBP-like"/>
    <property type="match status" value="1"/>
</dbReference>
<dbReference type="Gene3D" id="3.90.280.10">
    <property type="entry name" value="PEBP-like"/>
    <property type="match status" value="1"/>
</dbReference>
<proteinExistence type="predicted"/>
<dbReference type="InterPro" id="IPR008914">
    <property type="entry name" value="PEBP"/>
</dbReference>
<protein>
    <submittedName>
        <fullName evidence="2">YbhB/YbcL family Raf kinase inhibitor-like protein</fullName>
    </submittedName>
</protein>
<organism evidence="2 3">
    <name type="scientific">Telmatocola sphagniphila</name>
    <dbReference type="NCBI Taxonomy" id="1123043"/>
    <lineage>
        <taxon>Bacteria</taxon>
        <taxon>Pseudomonadati</taxon>
        <taxon>Planctomycetota</taxon>
        <taxon>Planctomycetia</taxon>
        <taxon>Gemmatales</taxon>
        <taxon>Gemmataceae</taxon>
    </lineage>
</organism>
<feature type="compositionally biased region" description="Basic and acidic residues" evidence="1">
    <location>
        <begin position="142"/>
        <end position="156"/>
    </location>
</feature>
<gene>
    <name evidence="2" type="ORF">KIH39_25425</name>
</gene>
<dbReference type="InterPro" id="IPR005247">
    <property type="entry name" value="YbhB_YbcL/LppC-like"/>
</dbReference>
<dbReference type="KEGG" id="tsph:KIH39_25425"/>
<dbReference type="Proteomes" id="UP000676194">
    <property type="component" value="Chromosome"/>
</dbReference>
<dbReference type="RefSeq" id="WP_213496806.1">
    <property type="nucleotide sequence ID" value="NZ_CP074694.1"/>
</dbReference>
<evidence type="ECO:0000313" key="3">
    <source>
        <dbReference type="Proteomes" id="UP000676194"/>
    </source>
</evidence>
<dbReference type="AlphaFoldDB" id="A0A8E6EV49"/>
<accession>A0A8E6EV49</accession>
<evidence type="ECO:0000256" key="1">
    <source>
        <dbReference type="SAM" id="MobiDB-lite"/>
    </source>
</evidence>
<dbReference type="CDD" id="cd00865">
    <property type="entry name" value="PEBP_bact_arch"/>
    <property type="match status" value="1"/>
</dbReference>
<dbReference type="Pfam" id="PF01161">
    <property type="entry name" value="PBP"/>
    <property type="match status" value="1"/>
</dbReference>
<reference evidence="2" key="1">
    <citation type="submission" date="2021-05" db="EMBL/GenBank/DDBJ databases">
        <title>Complete genome sequence of the cellulolytic planctomycete Telmatocola sphagniphila SP2T and characterization of the first cellulase from planctomycetes.</title>
        <authorList>
            <person name="Rakitin A.L."/>
            <person name="Beletsky A.V."/>
            <person name="Naumoff D.G."/>
            <person name="Kulichevskaya I.S."/>
            <person name="Mardanov A.V."/>
            <person name="Ravin N.V."/>
            <person name="Dedysh S.N."/>
        </authorList>
    </citation>
    <scope>NUCLEOTIDE SEQUENCE</scope>
    <source>
        <strain evidence="2">SP2T</strain>
    </source>
</reference>
<evidence type="ECO:0000313" key="2">
    <source>
        <dbReference type="EMBL" id="QVL32137.1"/>
    </source>
</evidence>
<dbReference type="EMBL" id="CP074694">
    <property type="protein sequence ID" value="QVL32137.1"/>
    <property type="molecule type" value="Genomic_DNA"/>
</dbReference>
<keyword evidence="3" id="KW-1185">Reference proteome</keyword>
<feature type="region of interest" description="Disordered" evidence="1">
    <location>
        <begin position="136"/>
        <end position="156"/>
    </location>
</feature>
<dbReference type="PANTHER" id="PTHR30289">
    <property type="entry name" value="UNCHARACTERIZED PROTEIN YBCL-RELATED"/>
    <property type="match status" value="1"/>
</dbReference>
<dbReference type="PANTHER" id="PTHR30289:SF1">
    <property type="entry name" value="PEBP (PHOSPHATIDYLETHANOLAMINE-BINDING PROTEIN) FAMILY PROTEIN"/>
    <property type="match status" value="1"/>
</dbReference>
<sequence length="207" mass="23180">MRSFQQVVFNEPPPRRKKPWLKIGLVLCLIIGVLSSALLLAQVPKKNQAAPKIIQKGDLKVTSPDFEANGKYPIEFTGDGEGISPPLKWSGAPKETKCYALQLWHVPGPGDVKSYWVLYNIPASVTSLEKNSKGVGQLGYNDKNRKEYDPMKSKGPGPKEYHITVYALSEEPKFKSEKVTRTELLNAIKDITLAESTLSYTYERKNQ</sequence>
<name>A0A8E6EV49_9BACT</name>
<dbReference type="InterPro" id="IPR036610">
    <property type="entry name" value="PEBP-like_sf"/>
</dbReference>